<evidence type="ECO:0000313" key="1">
    <source>
        <dbReference type="EMBL" id="CEK52991.1"/>
    </source>
</evidence>
<feature type="non-terminal residue" evidence="1">
    <location>
        <position position="1"/>
    </location>
</feature>
<protein>
    <submittedName>
        <fullName evidence="1">Uncharacterized protein</fullName>
    </submittedName>
</protein>
<accession>A0A0B6YB18</accession>
<reference evidence="1" key="1">
    <citation type="submission" date="2014-12" db="EMBL/GenBank/DDBJ databases">
        <title>Insight into the proteome of Arion vulgaris.</title>
        <authorList>
            <person name="Aradska J."/>
            <person name="Bulat T."/>
            <person name="Smidak R."/>
            <person name="Sarate P."/>
            <person name="Gangsoo J."/>
            <person name="Sialana F."/>
            <person name="Bilban M."/>
            <person name="Lubec G."/>
        </authorList>
    </citation>
    <scope>NUCLEOTIDE SEQUENCE</scope>
    <source>
        <tissue evidence="1">Skin</tissue>
    </source>
</reference>
<dbReference type="AlphaFoldDB" id="A0A0B6YB18"/>
<gene>
    <name evidence="1" type="primary">ORF18709</name>
</gene>
<organism evidence="1">
    <name type="scientific">Arion vulgaris</name>
    <dbReference type="NCBI Taxonomy" id="1028688"/>
    <lineage>
        <taxon>Eukaryota</taxon>
        <taxon>Metazoa</taxon>
        <taxon>Spiralia</taxon>
        <taxon>Lophotrochozoa</taxon>
        <taxon>Mollusca</taxon>
        <taxon>Gastropoda</taxon>
        <taxon>Heterobranchia</taxon>
        <taxon>Euthyneura</taxon>
        <taxon>Panpulmonata</taxon>
        <taxon>Eupulmonata</taxon>
        <taxon>Stylommatophora</taxon>
        <taxon>Helicina</taxon>
        <taxon>Arionoidea</taxon>
        <taxon>Arionidae</taxon>
        <taxon>Arion</taxon>
    </lineage>
</organism>
<proteinExistence type="predicted"/>
<sequence>THLSFPSTEHVVEGRTVEYDISLQESLTYSKHFTQVPVDISTYSYFILASYVQASTERDSTKFWYGQGVTTYTSLK</sequence>
<dbReference type="EMBL" id="HACG01006126">
    <property type="protein sequence ID" value="CEK52991.1"/>
    <property type="molecule type" value="Transcribed_RNA"/>
</dbReference>
<feature type="non-terminal residue" evidence="1">
    <location>
        <position position="76"/>
    </location>
</feature>
<name>A0A0B6YB18_9EUPU</name>